<reference evidence="2" key="1">
    <citation type="submission" date="2019-11" db="EMBL/GenBank/DDBJ databases">
        <authorList>
            <person name="Feng L."/>
        </authorList>
    </citation>
    <scope>NUCLEOTIDE SEQUENCE</scope>
    <source>
        <strain evidence="2">BintestinalisLFYP9</strain>
    </source>
</reference>
<dbReference type="SMART" id="SM00491">
    <property type="entry name" value="HELICc2"/>
    <property type="match status" value="1"/>
</dbReference>
<dbReference type="SMART" id="SM00487">
    <property type="entry name" value="DEXDc"/>
    <property type="match status" value="1"/>
</dbReference>
<proteinExistence type="predicted"/>
<dbReference type="PROSITE" id="PS51192">
    <property type="entry name" value="HELICASE_ATP_BIND_1"/>
    <property type="match status" value="1"/>
</dbReference>
<dbReference type="Pfam" id="PF04851">
    <property type="entry name" value="ResIII"/>
    <property type="match status" value="1"/>
</dbReference>
<dbReference type="InterPro" id="IPR014001">
    <property type="entry name" value="Helicase_ATP-bd"/>
</dbReference>
<dbReference type="EMBL" id="CACRSU010000018">
    <property type="protein sequence ID" value="VYT17866.1"/>
    <property type="molecule type" value="Genomic_DNA"/>
</dbReference>
<dbReference type="GO" id="GO:0016818">
    <property type="term" value="F:hydrolase activity, acting on acid anhydrides, in phosphorus-containing anhydrides"/>
    <property type="evidence" value="ECO:0007669"/>
    <property type="project" value="InterPro"/>
</dbReference>
<keyword evidence="2" id="KW-0067">ATP-binding</keyword>
<evidence type="ECO:0000313" key="2">
    <source>
        <dbReference type="EMBL" id="VYT17866.1"/>
    </source>
</evidence>
<dbReference type="GO" id="GO:0005524">
    <property type="term" value="F:ATP binding"/>
    <property type="evidence" value="ECO:0007669"/>
    <property type="project" value="InterPro"/>
</dbReference>
<sequence length="839" mass="96234">MIDFRKKIAVGTAIVKTNPIEIYDTLDRASDKNALRPAQLAVLEDWWNNYKDKKDVILKLHTGQGKTLLGLLILQSKLNLNQGPVLYLCPTYNLVTQTCEQATQFGIKYCTIGADKNIPMDFYDSKSILITSVHKLFNGLTKFGLRNRSESVGSIVLDDSHACIDAIQKAFTIIIKKDEDGYEKVLSIFENELEKQGLGTLEDIRLGNHDSFLLVPYWAWQEKVGEMVRLLAGLQENLNVKFAWNLIKDIVKDCQCYISGSHIEISPYCNPIEQFGTFSRAAHRVLMSATTNDDSFFIKGLGLDKDAIKAPLQYHKEAWSGEKMILIPSMFDESLTRSRIIEEFARPLKNRKYGVISLVPSFAHSESWKAHNARISTALTIDEDISVLKSGNYDFTNVLVNRYDGIDLADNNCRILIIDSKPYAESLSDRYQEMTRVDSEAILIKIAQKIEQGLGRGVRGERDYCVIILTGAELINIIQNKRTRSFFSSQTQTQIQIGLDITKYSKEDASLDDKMKLLNSLIMQCINRDEGWKYFYISRMNDAPVVSKEERVLNILQLEKEAELQYKYGECQKAVDIIQRLIDTYINDNSEKGWYMQEMARYLYSKNKVDSNKKQIIAHKLNNYLLKPREGMDLVNISFVNQNRINNIISWVRQFDNHDLLMIQLEETLGNLQFGIKADTFERSLNELGHILGFIVERPDKQRGEGPDNLWCVRDNDYILFECKNEVKEQRGEINKTEMGQINNSCLWFERVYHAEYIPILIAPTNKVTSAGGFHKAQLAIMKKKQLHSLIDNTRLFFKGIRELDINGLSHVEIQKLLDANHLSIDDLKSTYAEKPIQK</sequence>
<dbReference type="GO" id="GO:0003677">
    <property type="term" value="F:DNA binding"/>
    <property type="evidence" value="ECO:0007669"/>
    <property type="project" value="InterPro"/>
</dbReference>
<dbReference type="InterPro" id="IPR006555">
    <property type="entry name" value="ATP-dep_Helicase_C"/>
</dbReference>
<keyword evidence="2" id="KW-0378">Hydrolase</keyword>
<name>A0A6N2URY4_9BACE</name>
<evidence type="ECO:0000259" key="1">
    <source>
        <dbReference type="PROSITE" id="PS51192"/>
    </source>
</evidence>
<dbReference type="GO" id="GO:0004386">
    <property type="term" value="F:helicase activity"/>
    <property type="evidence" value="ECO:0007669"/>
    <property type="project" value="UniProtKB-KW"/>
</dbReference>
<dbReference type="AlphaFoldDB" id="A0A6N2URY4"/>
<protein>
    <submittedName>
        <fullName evidence="2">DEAD/DEAH box helicase</fullName>
    </submittedName>
</protein>
<gene>
    <name evidence="2" type="ORF">BILFYP9_02091</name>
</gene>
<keyword evidence="2" id="KW-0347">Helicase</keyword>
<feature type="domain" description="Helicase ATP-binding" evidence="1">
    <location>
        <begin position="47"/>
        <end position="309"/>
    </location>
</feature>
<organism evidence="2">
    <name type="scientific">Bacteroides intestinalis</name>
    <dbReference type="NCBI Taxonomy" id="329854"/>
    <lineage>
        <taxon>Bacteria</taxon>
        <taxon>Pseudomonadati</taxon>
        <taxon>Bacteroidota</taxon>
        <taxon>Bacteroidia</taxon>
        <taxon>Bacteroidales</taxon>
        <taxon>Bacteroidaceae</taxon>
        <taxon>Bacteroides</taxon>
    </lineage>
</organism>
<dbReference type="RefSeq" id="WP_070750002.1">
    <property type="nucleotide sequence ID" value="NZ_BAABZC010000002.1"/>
</dbReference>
<dbReference type="SUPFAM" id="SSF52540">
    <property type="entry name" value="P-loop containing nucleoside triphosphate hydrolases"/>
    <property type="match status" value="1"/>
</dbReference>
<dbReference type="InterPro" id="IPR027417">
    <property type="entry name" value="P-loop_NTPase"/>
</dbReference>
<keyword evidence="2" id="KW-0547">Nucleotide-binding</keyword>
<dbReference type="Gene3D" id="3.40.50.300">
    <property type="entry name" value="P-loop containing nucleotide triphosphate hydrolases"/>
    <property type="match status" value="2"/>
</dbReference>
<accession>A0A6N2URY4</accession>
<dbReference type="InterPro" id="IPR006935">
    <property type="entry name" value="Helicase/UvrB_N"/>
</dbReference>
<dbReference type="GO" id="GO:0006139">
    <property type="term" value="P:nucleobase-containing compound metabolic process"/>
    <property type="evidence" value="ECO:0007669"/>
    <property type="project" value="InterPro"/>
</dbReference>
<dbReference type="Pfam" id="PF13307">
    <property type="entry name" value="Helicase_C_2"/>
    <property type="match status" value="1"/>
</dbReference>